<evidence type="ECO:0000256" key="2">
    <source>
        <dbReference type="ARBA" id="ARBA00006275"/>
    </source>
</evidence>
<reference evidence="8 9" key="1">
    <citation type="submission" date="2019-03" db="EMBL/GenBank/DDBJ databases">
        <title>San Antonio Military Medical Center submission to MRSN (WRAIR), pending publication.</title>
        <authorList>
            <person name="Blyth D.M."/>
            <person name="Mccarthy S.L."/>
            <person name="Schall S.E."/>
            <person name="Stam J.A."/>
            <person name="Ong A.C."/>
            <person name="Mcgann P.T."/>
        </authorList>
    </citation>
    <scope>NUCLEOTIDE SEQUENCE [LARGE SCALE GENOMIC DNA]</scope>
    <source>
        <strain evidence="8 9">MRSN571793</strain>
    </source>
</reference>
<evidence type="ECO:0000256" key="1">
    <source>
        <dbReference type="ARBA" id="ARBA00004442"/>
    </source>
</evidence>
<dbReference type="RefSeq" id="WP_134435414.1">
    <property type="nucleotide sequence ID" value="NZ_SOML01000001.1"/>
</dbReference>
<feature type="domain" description="SusD-like N-terminal" evidence="7">
    <location>
        <begin position="44"/>
        <end position="207"/>
    </location>
</feature>
<comment type="similarity">
    <text evidence="2">Belongs to the SusD family.</text>
</comment>
<dbReference type="InterPro" id="IPR033985">
    <property type="entry name" value="SusD-like_N"/>
</dbReference>
<evidence type="ECO:0000313" key="8">
    <source>
        <dbReference type="EMBL" id="TFD99025.1"/>
    </source>
</evidence>
<feature type="domain" description="RagB/SusD" evidence="6">
    <location>
        <begin position="332"/>
        <end position="589"/>
    </location>
</feature>
<dbReference type="PROSITE" id="PS51257">
    <property type="entry name" value="PROKAR_LIPOPROTEIN"/>
    <property type="match status" value="1"/>
</dbReference>
<evidence type="ECO:0000259" key="6">
    <source>
        <dbReference type="Pfam" id="PF07980"/>
    </source>
</evidence>
<evidence type="ECO:0000259" key="7">
    <source>
        <dbReference type="Pfam" id="PF14322"/>
    </source>
</evidence>
<dbReference type="OrthoDB" id="691231at2"/>
<keyword evidence="4" id="KW-0472">Membrane</keyword>
<dbReference type="Gene3D" id="1.25.40.390">
    <property type="match status" value="1"/>
</dbReference>
<keyword evidence="3" id="KW-0732">Signal</keyword>
<evidence type="ECO:0000313" key="9">
    <source>
        <dbReference type="Proteomes" id="UP000297861"/>
    </source>
</evidence>
<dbReference type="Pfam" id="PF07980">
    <property type="entry name" value="SusD_RagB"/>
    <property type="match status" value="1"/>
</dbReference>
<keyword evidence="5" id="KW-0998">Cell outer membrane</keyword>
<sequence>MKKTIIIVTAVLMLTGCDDLFSPAIENNKQIDSAADEPSFSQGILANAYTRNPYSSQSFNDVATDDAVTNQVTNNYLKMATGTWTASNNPMDQWSTCKSAIQYINLFLQQVDKTSWADDKTVNQLFCDRLKGEAYGLRAMFMFYMLQAHGGWTADGQLLGVPIVNEPEDTGTDFNRPRDTFEDCVAQIYADVKLAEELLPLDYEDITQASQLPEKYRTAGVSVSQYVRVFGQRFRTRMTGRIAKAFRAKAALLAASPAFAEGTSVTWVDAANYNGELLDLIGGVSGIASNGFTWYKNANEISALGAGENPKEILWREGLESNAYSLEKSHFPSSLYGGGQLNPTQNLVDAFPMANGYPITESGSGYNNQNPYVNRDPRLSTYIIVNGSKAGLNNEVITTSVDGTNNDALNKEDGVSTRTGYYLRKHLREDVYLSSTSNNGQLHYKPRIRYTEIFLNYAEAANEAWGPSTSGGGHSYSAYDVIKAIRKRAGVGTSNGDAYLESIKNDKEKMRELIRNERRLELCFESFRFWDLRRWKSTLTESAKGMSIKGETYTVITVENRKYSDFMNYGPIPYSEILKFDALVQNKGW</sequence>
<dbReference type="Proteomes" id="UP000297861">
    <property type="component" value="Unassembled WGS sequence"/>
</dbReference>
<dbReference type="GO" id="GO:0009279">
    <property type="term" value="C:cell outer membrane"/>
    <property type="evidence" value="ECO:0007669"/>
    <property type="project" value="UniProtKB-SubCell"/>
</dbReference>
<name>A0A4Y8L8R7_9BACT</name>
<accession>A0A4Y8L8R7</accession>
<dbReference type="SUPFAM" id="SSF48452">
    <property type="entry name" value="TPR-like"/>
    <property type="match status" value="1"/>
</dbReference>
<proteinExistence type="inferred from homology"/>
<comment type="subcellular location">
    <subcellularLocation>
        <location evidence="1">Cell outer membrane</location>
    </subcellularLocation>
</comment>
<dbReference type="Pfam" id="PF14322">
    <property type="entry name" value="SusD-like_3"/>
    <property type="match status" value="1"/>
</dbReference>
<organism evidence="8 9">
    <name type="scientific">Dysgonomonas capnocytophagoides</name>
    <dbReference type="NCBI Taxonomy" id="45254"/>
    <lineage>
        <taxon>Bacteria</taxon>
        <taxon>Pseudomonadati</taxon>
        <taxon>Bacteroidota</taxon>
        <taxon>Bacteroidia</taxon>
        <taxon>Bacteroidales</taxon>
        <taxon>Dysgonomonadaceae</taxon>
        <taxon>Dysgonomonas</taxon>
    </lineage>
</organism>
<evidence type="ECO:0000256" key="4">
    <source>
        <dbReference type="ARBA" id="ARBA00023136"/>
    </source>
</evidence>
<dbReference type="AlphaFoldDB" id="A0A4Y8L8R7"/>
<dbReference type="EMBL" id="SOML01000001">
    <property type="protein sequence ID" value="TFD99025.1"/>
    <property type="molecule type" value="Genomic_DNA"/>
</dbReference>
<dbReference type="InterPro" id="IPR011990">
    <property type="entry name" value="TPR-like_helical_dom_sf"/>
</dbReference>
<gene>
    <name evidence="8" type="ORF">E2605_02765</name>
</gene>
<dbReference type="InterPro" id="IPR012944">
    <property type="entry name" value="SusD_RagB_dom"/>
</dbReference>
<protein>
    <submittedName>
        <fullName evidence="8">RagB/SusD family nutrient uptake outer membrane protein</fullName>
    </submittedName>
</protein>
<dbReference type="STRING" id="1121485.GCA_000426485_00231"/>
<evidence type="ECO:0000256" key="5">
    <source>
        <dbReference type="ARBA" id="ARBA00023237"/>
    </source>
</evidence>
<evidence type="ECO:0000256" key="3">
    <source>
        <dbReference type="ARBA" id="ARBA00022729"/>
    </source>
</evidence>
<keyword evidence="9" id="KW-1185">Reference proteome</keyword>
<comment type="caution">
    <text evidence="8">The sequence shown here is derived from an EMBL/GenBank/DDBJ whole genome shotgun (WGS) entry which is preliminary data.</text>
</comment>